<dbReference type="PROSITE" id="PS51396">
    <property type="entry name" value="PUL"/>
    <property type="match status" value="1"/>
</dbReference>
<feature type="compositionally biased region" description="Low complexity" evidence="4">
    <location>
        <begin position="161"/>
        <end position="175"/>
    </location>
</feature>
<dbReference type="PANTHER" id="PTHR12378">
    <property type="entry name" value="DESUMOYLATING ISOPEPTIDASE"/>
    <property type="match status" value="1"/>
</dbReference>
<evidence type="ECO:0000313" key="9">
    <source>
        <dbReference type="Proteomes" id="UP000095149"/>
    </source>
</evidence>
<feature type="compositionally biased region" description="Low complexity" evidence="4">
    <location>
        <begin position="200"/>
        <end position="209"/>
    </location>
</feature>
<keyword evidence="2" id="KW-0645">Protease</keyword>
<dbReference type="GO" id="GO:0008233">
    <property type="term" value="F:peptidase activity"/>
    <property type="evidence" value="ECO:0007669"/>
    <property type="project" value="UniProtKB-KW"/>
</dbReference>
<dbReference type="PROSITE" id="PS51352">
    <property type="entry name" value="THIOREDOXIN_2"/>
    <property type="match status" value="1"/>
</dbReference>
<dbReference type="InterPro" id="IPR036249">
    <property type="entry name" value="Thioredoxin-like_sf"/>
</dbReference>
<dbReference type="OrthoDB" id="21221at2759"/>
<dbReference type="PROSITE" id="PS51858">
    <property type="entry name" value="PPPDE"/>
    <property type="match status" value="1"/>
</dbReference>
<evidence type="ECO:0000256" key="1">
    <source>
        <dbReference type="ARBA" id="ARBA00008140"/>
    </source>
</evidence>
<dbReference type="PANTHER" id="PTHR12378:SF7">
    <property type="entry name" value="DESUMOYLATING ISOPEPTIDASE 1"/>
    <property type="match status" value="1"/>
</dbReference>
<feature type="domain" description="PPPDE" evidence="7">
    <location>
        <begin position="2"/>
        <end position="142"/>
    </location>
</feature>
<comment type="caution">
    <text evidence="8">The sequence shown here is derived from an EMBL/GenBank/DDBJ whole genome shotgun (WGS) entry which is preliminary data.</text>
</comment>
<gene>
    <name evidence="8" type="ORF">I350_08120</name>
</gene>
<reference evidence="8 9" key="1">
    <citation type="submission" date="2016-06" db="EMBL/GenBank/DDBJ databases">
        <title>Evolution of pathogenesis and genome organization in the Tremellales.</title>
        <authorList>
            <person name="Cuomo C."/>
            <person name="Litvintseva A."/>
            <person name="Heitman J."/>
            <person name="Chen Y."/>
            <person name="Sun S."/>
            <person name="Springer D."/>
            <person name="Dromer F."/>
            <person name="Young S."/>
            <person name="Zeng Q."/>
            <person name="Chapman S."/>
            <person name="Gujja S."/>
            <person name="Saif S."/>
            <person name="Birren B."/>
        </authorList>
    </citation>
    <scope>NUCLEOTIDE SEQUENCE [LARGE SCALE GENOMIC DNA]</scope>
    <source>
        <strain evidence="8 9">CBS 6273</strain>
    </source>
</reference>
<name>A0A1E3J8E2_9TREE</name>
<evidence type="ECO:0000256" key="3">
    <source>
        <dbReference type="ARBA" id="ARBA00022801"/>
    </source>
</evidence>
<evidence type="ECO:0000256" key="4">
    <source>
        <dbReference type="SAM" id="MobiDB-lite"/>
    </source>
</evidence>
<feature type="domain" description="PUL" evidence="6">
    <location>
        <begin position="349"/>
        <end position="638"/>
    </location>
</feature>
<sequence>MSKVQLYVYDLSKGLAKSMSMMLTGKQIDGIWHTSVVAFGREVYYGQGILQSTPGTTHHGPPQEVIDLGETHIDEETYFEYIASLGEMYQSDKYHLIEFNCNHFSADVVGFLTGGEIPAWISGLPSEFLSTPFGQMMKPQIDAMFRGPASERPIPDRPSDQGAAPAAPSAANATAGGSGQGQNGQTRNLASALLQSVAAQAAQNGGPRSTPSPPNPETSPLTLVSSTANFNSILSQHSAVIVNFTNTPSCPPCRVIKPIYESIAGLHAPTYGVKGARFVEVELGIGQGREIAGQYGVQATPTFMLFRDGKKADELKGAAKKELEAKVESFLEECYPTHLHRKLYLPAVEGLPKSAILASNQPNYTALLNKLDGLLAGKAANNLKVFKDEFVPWLEGKKQLSGTEAASALSRWHTATEEIFTILKPEDTFPVIDVWRVAILRQPLDSLLSLGLSTASTRPEPITLILSLAHKTFTSAPSTTPKPFILTVLRFLTNILSWPQLANLLLSPGGNAAAGEQVISLLVESLLYPDVGVRTAAAGAAVNVGVWRQKSGKEETASVEWEVEMVSGLVEAISNEEEEDVAHRLLAALGLVIYLSPGYEDNVQPMLQVLEASDKIEKKCRVWKKKEVKKLGEEIARKLC</sequence>
<organism evidence="8 9">
    <name type="scientific">Cryptococcus amylolentus CBS 6273</name>
    <dbReference type="NCBI Taxonomy" id="1296118"/>
    <lineage>
        <taxon>Eukaryota</taxon>
        <taxon>Fungi</taxon>
        <taxon>Dikarya</taxon>
        <taxon>Basidiomycota</taxon>
        <taxon>Agaricomycotina</taxon>
        <taxon>Tremellomycetes</taxon>
        <taxon>Tremellales</taxon>
        <taxon>Cryptococcaceae</taxon>
        <taxon>Cryptococcus</taxon>
    </lineage>
</organism>
<evidence type="ECO:0000259" key="5">
    <source>
        <dbReference type="PROSITE" id="PS51352"/>
    </source>
</evidence>
<protein>
    <recommendedName>
        <fullName evidence="10">PPPDE domain-containing protein</fullName>
    </recommendedName>
</protein>
<dbReference type="GO" id="GO:0006508">
    <property type="term" value="P:proteolysis"/>
    <property type="evidence" value="ECO:0007669"/>
    <property type="project" value="UniProtKB-KW"/>
</dbReference>
<dbReference type="GO" id="GO:0070646">
    <property type="term" value="P:protein modification by small protein removal"/>
    <property type="evidence" value="ECO:0007669"/>
    <property type="project" value="TreeGrafter"/>
</dbReference>
<proteinExistence type="inferred from homology"/>
<dbReference type="SMART" id="SM01179">
    <property type="entry name" value="DUF862"/>
    <property type="match status" value="1"/>
</dbReference>
<evidence type="ECO:0008006" key="10">
    <source>
        <dbReference type="Google" id="ProtNLM"/>
    </source>
</evidence>
<dbReference type="Gene3D" id="1.25.10.10">
    <property type="entry name" value="Leucine-rich Repeat Variant"/>
    <property type="match status" value="1"/>
</dbReference>
<comment type="similarity">
    <text evidence="1">Belongs to the DeSI family.</text>
</comment>
<dbReference type="InterPro" id="IPR013535">
    <property type="entry name" value="PUL_dom"/>
</dbReference>
<dbReference type="Pfam" id="PF00085">
    <property type="entry name" value="Thioredoxin"/>
    <property type="match status" value="1"/>
</dbReference>
<dbReference type="AlphaFoldDB" id="A0A1E3J8E2"/>
<evidence type="ECO:0000313" key="8">
    <source>
        <dbReference type="EMBL" id="ODN97140.1"/>
    </source>
</evidence>
<dbReference type="Pfam" id="PF08324">
    <property type="entry name" value="PUL"/>
    <property type="match status" value="1"/>
</dbReference>
<dbReference type="InterPro" id="IPR013766">
    <property type="entry name" value="Thioredoxin_domain"/>
</dbReference>
<dbReference type="Gene3D" id="3.40.30.10">
    <property type="entry name" value="Glutaredoxin"/>
    <property type="match status" value="1"/>
</dbReference>
<dbReference type="Pfam" id="PF05903">
    <property type="entry name" value="Peptidase_C97"/>
    <property type="match status" value="1"/>
</dbReference>
<dbReference type="SUPFAM" id="SSF52833">
    <property type="entry name" value="Thioredoxin-like"/>
    <property type="match status" value="1"/>
</dbReference>
<feature type="region of interest" description="Disordered" evidence="4">
    <location>
        <begin position="146"/>
        <end position="185"/>
    </location>
</feature>
<dbReference type="InterPro" id="IPR042266">
    <property type="entry name" value="PPPDE_sf"/>
</dbReference>
<evidence type="ECO:0000259" key="7">
    <source>
        <dbReference type="PROSITE" id="PS51858"/>
    </source>
</evidence>
<evidence type="ECO:0000256" key="2">
    <source>
        <dbReference type="ARBA" id="ARBA00022670"/>
    </source>
</evidence>
<evidence type="ECO:0000259" key="6">
    <source>
        <dbReference type="PROSITE" id="PS51396"/>
    </source>
</evidence>
<dbReference type="CDD" id="cd02947">
    <property type="entry name" value="TRX_family"/>
    <property type="match status" value="1"/>
</dbReference>
<dbReference type="Gene3D" id="3.90.1720.30">
    <property type="entry name" value="PPPDE domains"/>
    <property type="match status" value="1"/>
</dbReference>
<feature type="domain" description="Thioredoxin" evidence="5">
    <location>
        <begin position="212"/>
        <end position="332"/>
    </location>
</feature>
<dbReference type="EMBL" id="MEKH01000014">
    <property type="protein sequence ID" value="ODN97140.1"/>
    <property type="molecule type" value="Genomic_DNA"/>
</dbReference>
<keyword evidence="3" id="KW-0378">Hydrolase</keyword>
<dbReference type="InterPro" id="IPR011989">
    <property type="entry name" value="ARM-like"/>
</dbReference>
<dbReference type="InterPro" id="IPR008580">
    <property type="entry name" value="PPPDE_dom"/>
</dbReference>
<feature type="region of interest" description="Disordered" evidence="4">
    <location>
        <begin position="200"/>
        <end position="223"/>
    </location>
</feature>
<dbReference type="Proteomes" id="UP000095149">
    <property type="component" value="Unassembled WGS sequence"/>
</dbReference>
<accession>A0A1E3J8E2</accession>